<keyword evidence="3" id="KW-0804">Transcription</keyword>
<evidence type="ECO:0000256" key="3">
    <source>
        <dbReference type="ARBA" id="ARBA00023163"/>
    </source>
</evidence>
<dbReference type="InterPro" id="IPR009057">
    <property type="entry name" value="Homeodomain-like_sf"/>
</dbReference>
<protein>
    <submittedName>
        <fullName evidence="7">Transcriptional regulator, TetR family</fullName>
    </submittedName>
</protein>
<sequence>MARDQTSESAGGGAATQRAYGGMPLDDRRELRREQFIEAGLQVFGTTGYAHSSVSQLCAAAGLSRRQFYEQFADREALLLAVYETIQRDAQASVAAGLARTRSTDLGELARVSMQEYMASVGTDPRRAEVSFVQIVGVSADAEQFRLTSRETWVDVFLVSAEQFGGRPPRDEFTDRYVAIGFIGALTAIVHRWSTAPAPRPDITAIVDTLTDLLVAFIRA</sequence>
<keyword evidence="1" id="KW-0805">Transcription regulation</keyword>
<feature type="region of interest" description="Disordered" evidence="5">
    <location>
        <begin position="1"/>
        <end position="23"/>
    </location>
</feature>
<organism evidence="7 8">
    <name type="scientific">Williamsia sterculiae</name>
    <dbReference type="NCBI Taxonomy" id="1344003"/>
    <lineage>
        <taxon>Bacteria</taxon>
        <taxon>Bacillati</taxon>
        <taxon>Actinomycetota</taxon>
        <taxon>Actinomycetes</taxon>
        <taxon>Mycobacteriales</taxon>
        <taxon>Nocardiaceae</taxon>
        <taxon>Williamsia</taxon>
    </lineage>
</organism>
<dbReference type="InterPro" id="IPR001647">
    <property type="entry name" value="HTH_TetR"/>
</dbReference>
<dbReference type="EMBL" id="FTNT01000002">
    <property type="protein sequence ID" value="SIR76165.1"/>
    <property type="molecule type" value="Genomic_DNA"/>
</dbReference>
<keyword evidence="8" id="KW-1185">Reference proteome</keyword>
<dbReference type="Proteomes" id="UP000186218">
    <property type="component" value="Unassembled WGS sequence"/>
</dbReference>
<keyword evidence="2 4" id="KW-0238">DNA-binding</keyword>
<gene>
    <name evidence="7" type="ORF">SAMN05445060_0698</name>
</gene>
<evidence type="ECO:0000313" key="8">
    <source>
        <dbReference type="Proteomes" id="UP000186218"/>
    </source>
</evidence>
<dbReference type="Gene3D" id="1.10.357.10">
    <property type="entry name" value="Tetracycline Repressor, domain 2"/>
    <property type="match status" value="1"/>
</dbReference>
<evidence type="ECO:0000256" key="4">
    <source>
        <dbReference type="PROSITE-ProRule" id="PRU00335"/>
    </source>
</evidence>
<dbReference type="RefSeq" id="WP_076476635.1">
    <property type="nucleotide sequence ID" value="NZ_FTNT01000002.1"/>
</dbReference>
<evidence type="ECO:0000256" key="1">
    <source>
        <dbReference type="ARBA" id="ARBA00023015"/>
    </source>
</evidence>
<dbReference type="SUPFAM" id="SSF46689">
    <property type="entry name" value="Homeodomain-like"/>
    <property type="match status" value="1"/>
</dbReference>
<dbReference type="PANTHER" id="PTHR47506:SF1">
    <property type="entry name" value="HTH-TYPE TRANSCRIPTIONAL REGULATOR YJDC"/>
    <property type="match status" value="1"/>
</dbReference>
<dbReference type="Pfam" id="PF00440">
    <property type="entry name" value="TetR_N"/>
    <property type="match status" value="1"/>
</dbReference>
<evidence type="ECO:0000256" key="2">
    <source>
        <dbReference type="ARBA" id="ARBA00023125"/>
    </source>
</evidence>
<evidence type="ECO:0000259" key="6">
    <source>
        <dbReference type="PROSITE" id="PS50977"/>
    </source>
</evidence>
<evidence type="ECO:0000313" key="7">
    <source>
        <dbReference type="EMBL" id="SIR76165.1"/>
    </source>
</evidence>
<reference evidence="7 8" key="1">
    <citation type="submission" date="2017-01" db="EMBL/GenBank/DDBJ databases">
        <authorList>
            <person name="Mah S.A."/>
            <person name="Swanson W.J."/>
            <person name="Moy G.W."/>
            <person name="Vacquier V.D."/>
        </authorList>
    </citation>
    <scope>NUCLEOTIDE SEQUENCE [LARGE SCALE GENOMIC DNA]</scope>
    <source>
        <strain evidence="7 8">CPCC 203464</strain>
    </source>
</reference>
<dbReference type="AlphaFoldDB" id="A0A1N7DK90"/>
<feature type="DNA-binding region" description="H-T-H motif" evidence="4">
    <location>
        <begin position="53"/>
        <end position="72"/>
    </location>
</feature>
<dbReference type="PANTHER" id="PTHR47506">
    <property type="entry name" value="TRANSCRIPTIONAL REGULATORY PROTEIN"/>
    <property type="match status" value="1"/>
</dbReference>
<feature type="domain" description="HTH tetR-type" evidence="6">
    <location>
        <begin position="30"/>
        <end position="90"/>
    </location>
</feature>
<dbReference type="PROSITE" id="PS50977">
    <property type="entry name" value="HTH_TETR_2"/>
    <property type="match status" value="1"/>
</dbReference>
<evidence type="ECO:0000256" key="5">
    <source>
        <dbReference type="SAM" id="MobiDB-lite"/>
    </source>
</evidence>
<proteinExistence type="predicted"/>
<name>A0A1N7DK90_9NOCA</name>
<accession>A0A1N7DK90</accession>
<dbReference type="OrthoDB" id="4331447at2"/>
<dbReference type="STRING" id="1344003.SAMN05445060_0698"/>
<dbReference type="GO" id="GO:0003677">
    <property type="term" value="F:DNA binding"/>
    <property type="evidence" value="ECO:0007669"/>
    <property type="project" value="UniProtKB-UniRule"/>
</dbReference>